<dbReference type="EMBL" id="GBXM01006607">
    <property type="protein sequence ID" value="JAI01971.1"/>
    <property type="molecule type" value="Transcribed_RNA"/>
</dbReference>
<name>A0A0E9XJF8_ANGAN</name>
<protein>
    <submittedName>
        <fullName evidence="1">Uncharacterized protein</fullName>
    </submittedName>
</protein>
<evidence type="ECO:0000313" key="1">
    <source>
        <dbReference type="EMBL" id="JAI01971.1"/>
    </source>
</evidence>
<reference evidence="1" key="1">
    <citation type="submission" date="2014-11" db="EMBL/GenBank/DDBJ databases">
        <authorList>
            <person name="Amaro Gonzalez C."/>
        </authorList>
    </citation>
    <scope>NUCLEOTIDE SEQUENCE</scope>
</reference>
<reference evidence="1" key="2">
    <citation type="journal article" date="2015" name="Fish Shellfish Immunol.">
        <title>Early steps in the European eel (Anguilla anguilla)-Vibrio vulnificus interaction in the gills: Role of the RtxA13 toxin.</title>
        <authorList>
            <person name="Callol A."/>
            <person name="Pajuelo D."/>
            <person name="Ebbesson L."/>
            <person name="Teles M."/>
            <person name="MacKenzie S."/>
            <person name="Amaro C."/>
        </authorList>
    </citation>
    <scope>NUCLEOTIDE SEQUENCE</scope>
</reference>
<accession>A0A0E9XJF8</accession>
<sequence>MPTHFLILLNKTRSKSSIWLDQTDRPTNGVTSSLSDSVTDIRVYRAGPAVAVQPKIMYS</sequence>
<organism evidence="1">
    <name type="scientific">Anguilla anguilla</name>
    <name type="common">European freshwater eel</name>
    <name type="synonym">Muraena anguilla</name>
    <dbReference type="NCBI Taxonomy" id="7936"/>
    <lineage>
        <taxon>Eukaryota</taxon>
        <taxon>Metazoa</taxon>
        <taxon>Chordata</taxon>
        <taxon>Craniata</taxon>
        <taxon>Vertebrata</taxon>
        <taxon>Euteleostomi</taxon>
        <taxon>Actinopterygii</taxon>
        <taxon>Neopterygii</taxon>
        <taxon>Teleostei</taxon>
        <taxon>Anguilliformes</taxon>
        <taxon>Anguillidae</taxon>
        <taxon>Anguilla</taxon>
    </lineage>
</organism>
<proteinExistence type="predicted"/>
<dbReference type="AlphaFoldDB" id="A0A0E9XJF8"/>